<dbReference type="InterPro" id="IPR001653">
    <property type="entry name" value="DAP_epimerase_DapF"/>
</dbReference>
<name>A0A0D5Y2B6_9PSED</name>
<dbReference type="PANTHER" id="PTHR31689">
    <property type="entry name" value="DIAMINOPIMELATE EPIMERASE, CHLOROPLASTIC"/>
    <property type="match status" value="1"/>
</dbReference>
<feature type="site" description="Important for dimerization" evidence="3">
    <location>
        <position position="260"/>
    </location>
</feature>
<comment type="subunit">
    <text evidence="3">Homodimer.</text>
</comment>
<evidence type="ECO:0000256" key="2">
    <source>
        <dbReference type="ARBA" id="ARBA00023235"/>
    </source>
</evidence>
<dbReference type="HAMAP" id="MF_00197">
    <property type="entry name" value="DAP_epimerase"/>
    <property type="match status" value="1"/>
</dbReference>
<evidence type="ECO:0000313" key="6">
    <source>
        <dbReference type="Proteomes" id="UP000032748"/>
    </source>
</evidence>
<dbReference type="UniPathway" id="UPA00034">
    <property type="reaction ID" value="UER00025"/>
</dbReference>
<reference evidence="5 6" key="1">
    <citation type="journal article" date="2015" name="Mol. Plant Microbe Interact.">
        <title>Comparative Genomic Analysis of Pseudomonas chlororaphis PCL1606 Reveals New Insight into Antifungal Compounds Involved in Biocontrol.</title>
        <authorList>
            <person name="Calderon C.E."/>
            <person name="Ramos C."/>
            <person name="de Vicente A."/>
            <person name="Cazorla F.M."/>
        </authorList>
    </citation>
    <scope>NUCLEOTIDE SEQUENCE [LARGE SCALE GENOMIC DNA]</scope>
    <source>
        <strain evidence="5 6">PCL1606</strain>
    </source>
</reference>
<feature type="binding site" evidence="3">
    <location>
        <begin position="201"/>
        <end position="202"/>
    </location>
    <ligand>
        <name>substrate</name>
    </ligand>
</feature>
<dbReference type="EC" id="5.1.1.7" evidence="3 4"/>
<comment type="pathway">
    <text evidence="3">Amino-acid biosynthesis; L-lysine biosynthesis via DAP pathway; DL-2,6-diaminopimelate from LL-2,6-diaminopimelate: step 1/1.</text>
</comment>
<keyword evidence="3" id="KW-0963">Cytoplasm</keyword>
<dbReference type="KEGG" id="pcz:PCL1606_36710"/>
<dbReference type="EMBL" id="CP011110">
    <property type="protein sequence ID" value="AKA25122.1"/>
    <property type="molecule type" value="Genomic_DNA"/>
</dbReference>
<comment type="function">
    <text evidence="3">Catalyzes the stereoinversion of LL-2,6-diaminopimelate (L,L-DAP) to meso-diaminopimelate (meso-DAP), a precursor of L-lysine and an essential component of the bacterial peptidoglycan.</text>
</comment>
<dbReference type="AlphaFoldDB" id="A0A0D5Y2B6"/>
<dbReference type="RefSeq" id="WP_045883950.1">
    <property type="nucleotide sequence ID" value="NZ_CP011110.1"/>
</dbReference>
<feature type="active site" description="Proton donor" evidence="3">
    <location>
        <position position="73"/>
    </location>
</feature>
<protein>
    <recommendedName>
        <fullName evidence="3 4">Diaminopimelate epimerase</fullName>
        <shortName evidence="3">DAP epimerase</shortName>
        <ecNumber evidence="3 4">5.1.1.7</ecNumber>
    </recommendedName>
    <alternativeName>
        <fullName evidence="3">PLP-independent amino acid racemase</fullName>
    </alternativeName>
</protein>
<feature type="binding site" evidence="3">
    <location>
        <position position="150"/>
    </location>
    <ligand>
        <name>substrate</name>
    </ligand>
</feature>
<feature type="binding site" evidence="3">
    <location>
        <position position="46"/>
    </location>
    <ligand>
        <name>substrate</name>
    </ligand>
</feature>
<dbReference type="NCBIfam" id="TIGR00652">
    <property type="entry name" value="DapF"/>
    <property type="match status" value="1"/>
</dbReference>
<dbReference type="Pfam" id="PF01678">
    <property type="entry name" value="DAP_epimerase"/>
    <property type="match status" value="2"/>
</dbReference>
<dbReference type="PANTHER" id="PTHR31689:SF0">
    <property type="entry name" value="DIAMINOPIMELATE EPIMERASE"/>
    <property type="match status" value="1"/>
</dbReference>
<keyword evidence="3" id="KW-0457">Lysine biosynthesis</keyword>
<feature type="binding site" evidence="3">
    <location>
        <position position="183"/>
    </location>
    <ligand>
        <name>substrate</name>
    </ligand>
</feature>
<feature type="site" description="Could be important to modulate the pK values of the two catalytic cysteine residues" evidence="3">
    <location>
        <position position="201"/>
    </location>
</feature>
<accession>A0A0D5Y2B6</accession>
<feature type="binding site" evidence="3">
    <location>
        <position position="64"/>
    </location>
    <ligand>
        <name>substrate</name>
    </ligand>
</feature>
<evidence type="ECO:0000256" key="3">
    <source>
        <dbReference type="HAMAP-Rule" id="MF_00197"/>
    </source>
</evidence>
<dbReference type="SUPFAM" id="SSF54506">
    <property type="entry name" value="Diaminopimelate epimerase-like"/>
    <property type="match status" value="2"/>
</dbReference>
<feature type="site" description="Could be important to modulate the pK values of the two catalytic cysteine residues" evidence="3">
    <location>
        <position position="152"/>
    </location>
</feature>
<evidence type="ECO:0000256" key="4">
    <source>
        <dbReference type="NCBIfam" id="TIGR00652"/>
    </source>
</evidence>
<keyword evidence="3" id="KW-0028">Amino-acid biosynthesis</keyword>
<dbReference type="GO" id="GO:0005829">
    <property type="term" value="C:cytosol"/>
    <property type="evidence" value="ECO:0007669"/>
    <property type="project" value="TreeGrafter"/>
</dbReference>
<proteinExistence type="inferred from homology"/>
<gene>
    <name evidence="3" type="primary">dapF</name>
    <name evidence="5" type="ORF">PCL1606_36710</name>
</gene>
<dbReference type="GO" id="GO:0009089">
    <property type="term" value="P:lysine biosynthetic process via diaminopimelate"/>
    <property type="evidence" value="ECO:0007669"/>
    <property type="project" value="UniProtKB-UniRule"/>
</dbReference>
<dbReference type="Proteomes" id="UP000032748">
    <property type="component" value="Chromosome"/>
</dbReference>
<dbReference type="OrthoDB" id="9805408at2"/>
<keyword evidence="2 3" id="KW-0413">Isomerase</keyword>
<dbReference type="PATRIC" id="fig|587753.10.peg.3660"/>
<evidence type="ECO:0000256" key="1">
    <source>
        <dbReference type="ARBA" id="ARBA00010219"/>
    </source>
</evidence>
<dbReference type="Gene3D" id="3.10.310.10">
    <property type="entry name" value="Diaminopimelate Epimerase, Chain A, domain 1"/>
    <property type="match status" value="2"/>
</dbReference>
<sequence>MSLPFQKLHANGDDFVLVDARGRDNPMTAELARRLGDRHRGVGFNQLVVLSDCPETAAQLTFWNADGSSLDTCGSATRGAADLLMRESGADSVRVRTARGILHCRRLDDRSVSVEMGVPQLAWQDIPLARALDSLALPLPGEPAACGMGNPHCTFFVEDLNAIEVATLGPQIEAHPLFPHKTNVHFVQVIDRQTIRLRIWERNGAIPLGSGSCSCGAAVNGIRRGLLDSPVKVICDGGPVTVSWDGVGKVQFAGSVERVFGGTI</sequence>
<evidence type="ECO:0000313" key="5">
    <source>
        <dbReference type="EMBL" id="AKA25122.1"/>
    </source>
</evidence>
<comment type="subcellular location">
    <subcellularLocation>
        <location evidence="3">Cytoplasm</location>
    </subcellularLocation>
</comment>
<organism evidence="5 6">
    <name type="scientific">Pseudomonas chlororaphis</name>
    <dbReference type="NCBI Taxonomy" id="587753"/>
    <lineage>
        <taxon>Bacteria</taxon>
        <taxon>Pseudomonadati</taxon>
        <taxon>Pseudomonadota</taxon>
        <taxon>Gammaproteobacteria</taxon>
        <taxon>Pseudomonadales</taxon>
        <taxon>Pseudomonadaceae</taxon>
        <taxon>Pseudomonas</taxon>
    </lineage>
</organism>
<comment type="caution">
    <text evidence="3">Lacks conserved residue(s) required for the propagation of feature annotation.</text>
</comment>
<feature type="binding site" evidence="3">
    <location>
        <begin position="211"/>
        <end position="212"/>
    </location>
    <ligand>
        <name>substrate</name>
    </ligand>
</feature>
<dbReference type="GO" id="GO:0008837">
    <property type="term" value="F:diaminopimelate epimerase activity"/>
    <property type="evidence" value="ECO:0007669"/>
    <property type="project" value="UniProtKB-UniRule"/>
</dbReference>
<comment type="catalytic activity">
    <reaction evidence="3">
        <text>(2S,6S)-2,6-diaminopimelate = meso-2,6-diaminopimelate</text>
        <dbReference type="Rhea" id="RHEA:15393"/>
        <dbReference type="ChEBI" id="CHEBI:57609"/>
        <dbReference type="ChEBI" id="CHEBI:57791"/>
        <dbReference type="EC" id="5.1.1.7"/>
    </reaction>
</comment>
<comment type="similarity">
    <text evidence="1 3">Belongs to the diaminopimelate epimerase family.</text>
</comment>